<evidence type="ECO:0000313" key="2">
    <source>
        <dbReference type="Proteomes" id="UP000486903"/>
    </source>
</evidence>
<dbReference type="InterPro" id="IPR037208">
    <property type="entry name" value="Spo0E-like_sf"/>
</dbReference>
<dbReference type="SUPFAM" id="SSF140500">
    <property type="entry name" value="BAS1536-like"/>
    <property type="match status" value="1"/>
</dbReference>
<dbReference type="Pfam" id="PF09388">
    <property type="entry name" value="SpoOE-like"/>
    <property type="match status" value="1"/>
</dbReference>
<comment type="caution">
    <text evidence="1">The sequence shown here is derived from an EMBL/GenBank/DDBJ whole genome shotgun (WGS) entry which is preliminary data.</text>
</comment>
<dbReference type="InterPro" id="IPR036638">
    <property type="entry name" value="HLH_DNA-bd_sf"/>
</dbReference>
<dbReference type="AlphaFoldDB" id="A0A6B4JHS1"/>
<organism evidence="1 2">
    <name type="scientific">Clostridium botulinum</name>
    <dbReference type="NCBI Taxonomy" id="1491"/>
    <lineage>
        <taxon>Bacteria</taxon>
        <taxon>Bacillati</taxon>
        <taxon>Bacillota</taxon>
        <taxon>Clostridia</taxon>
        <taxon>Eubacteriales</taxon>
        <taxon>Clostridiaceae</taxon>
        <taxon>Clostridium</taxon>
    </lineage>
</organism>
<reference evidence="1 2" key="1">
    <citation type="submission" date="2019-04" db="EMBL/GenBank/DDBJ databases">
        <title>Genome sequencing of Clostridium botulinum Groups I-IV and Clostridium butyricum.</title>
        <authorList>
            <person name="Brunt J."/>
            <person name="Van Vliet A.H.M."/>
            <person name="Stringer S.C."/>
            <person name="Carter A.T."/>
            <person name="Peck M.W."/>
        </authorList>
    </citation>
    <scope>NUCLEOTIDE SEQUENCE [LARGE SCALE GENOMIC DNA]</scope>
    <source>
        <strain evidence="1 2">BL81</strain>
    </source>
</reference>
<protein>
    <submittedName>
        <fullName evidence="1">Aspartyl-phosphate phosphatase Spo0E family protein</fullName>
    </submittedName>
</protein>
<dbReference type="Gene3D" id="4.10.280.10">
    <property type="entry name" value="Helix-loop-helix DNA-binding domain"/>
    <property type="match status" value="1"/>
</dbReference>
<proteinExistence type="predicted"/>
<dbReference type="InterPro" id="IPR018540">
    <property type="entry name" value="Spo0E-like"/>
</dbReference>
<gene>
    <name evidence="1" type="ORF">FDG31_08185</name>
</gene>
<dbReference type="EMBL" id="SXFB01000004">
    <property type="protein sequence ID" value="NFV26159.1"/>
    <property type="molecule type" value="Genomic_DNA"/>
</dbReference>
<accession>A0A6B4JHS1</accession>
<dbReference type="GO" id="GO:0046983">
    <property type="term" value="F:protein dimerization activity"/>
    <property type="evidence" value="ECO:0007669"/>
    <property type="project" value="InterPro"/>
</dbReference>
<dbReference type="GO" id="GO:0043937">
    <property type="term" value="P:regulation of sporulation"/>
    <property type="evidence" value="ECO:0007669"/>
    <property type="project" value="InterPro"/>
</dbReference>
<dbReference type="Proteomes" id="UP000486903">
    <property type="component" value="Unassembled WGS sequence"/>
</dbReference>
<sequence length="42" mass="4848">MEELREKLIKSIENNGILAPITIKLSQQLDKLIVAEMKRVKI</sequence>
<name>A0A6B4JHS1_CLOBO</name>
<evidence type="ECO:0000313" key="1">
    <source>
        <dbReference type="EMBL" id="NFV26159.1"/>
    </source>
</evidence>